<comment type="caution">
    <text evidence="2">The sequence shown here is derived from an EMBL/GenBank/DDBJ whole genome shotgun (WGS) entry which is preliminary data.</text>
</comment>
<sequence>MDLMTSAAAAAALASAIAAFFSWMVAHNSMLAERRRYAASLQADLTTGEVAAARNVIGSWLYGPHVRHSQIEESELIQSYYTVAWAIERLAAGRSALGVLRFSDRRTIATFDKRIKWHVQEQARNLKILAQHIKMDNGDLLQSLNALKEEIPDLDTSASSHSFICDAPDCRRTNPIPEAGSM</sequence>
<reference evidence="2 3" key="1">
    <citation type="submission" date="2022-07" db="EMBL/GenBank/DDBJ databases">
        <title>Novel species in genus Arthrobacter.</title>
        <authorList>
            <person name="Liu Y."/>
        </authorList>
    </citation>
    <scope>NUCLEOTIDE SEQUENCE [LARGE SCALE GENOMIC DNA]</scope>
    <source>
        <strain evidence="3">zg-Y859</strain>
    </source>
</reference>
<name>A0ABT1NUQ2_9MICC</name>
<proteinExistence type="predicted"/>
<dbReference type="EMBL" id="JANFLP010000013">
    <property type="protein sequence ID" value="MCQ1950832.1"/>
    <property type="molecule type" value="Genomic_DNA"/>
</dbReference>
<keyword evidence="3" id="KW-1185">Reference proteome</keyword>
<evidence type="ECO:0000313" key="3">
    <source>
        <dbReference type="Proteomes" id="UP001206924"/>
    </source>
</evidence>
<keyword evidence="1" id="KW-0812">Transmembrane</keyword>
<evidence type="ECO:0000313" key="2">
    <source>
        <dbReference type="EMBL" id="MCQ1950832.1"/>
    </source>
</evidence>
<evidence type="ECO:0000256" key="1">
    <source>
        <dbReference type="SAM" id="Phobius"/>
    </source>
</evidence>
<gene>
    <name evidence="2" type="ORF">NNX28_12965</name>
</gene>
<keyword evidence="1" id="KW-1133">Transmembrane helix</keyword>
<keyword evidence="1" id="KW-0472">Membrane</keyword>
<organism evidence="2 3">
    <name type="scientific">Arthrobacter jinronghuae</name>
    <dbReference type="NCBI Taxonomy" id="2964609"/>
    <lineage>
        <taxon>Bacteria</taxon>
        <taxon>Bacillati</taxon>
        <taxon>Actinomycetota</taxon>
        <taxon>Actinomycetes</taxon>
        <taxon>Micrococcales</taxon>
        <taxon>Micrococcaceae</taxon>
        <taxon>Arthrobacter</taxon>
    </lineage>
</organism>
<protein>
    <submittedName>
        <fullName evidence="2">Uncharacterized protein</fullName>
    </submittedName>
</protein>
<feature type="transmembrane region" description="Helical" evidence="1">
    <location>
        <begin position="6"/>
        <end position="26"/>
    </location>
</feature>
<dbReference type="Proteomes" id="UP001206924">
    <property type="component" value="Unassembled WGS sequence"/>
</dbReference>
<accession>A0ABT1NUQ2</accession>
<dbReference type="RefSeq" id="WP_255866042.1">
    <property type="nucleotide sequence ID" value="NZ_CP104263.1"/>
</dbReference>